<protein>
    <submittedName>
        <fullName evidence="2">DUF3786 domain-containing protein</fullName>
    </submittedName>
</protein>
<reference evidence="2 3" key="1">
    <citation type="submission" date="2024-03" db="EMBL/GenBank/DDBJ databases">
        <title>Human intestinal bacterial collection.</title>
        <authorList>
            <person name="Pauvert C."/>
            <person name="Hitch T.C.A."/>
            <person name="Clavel T."/>
        </authorList>
    </citation>
    <scope>NUCLEOTIDE SEQUENCE [LARGE SCALE GENOMIC DNA]</scope>
    <source>
        <strain evidence="2 3">CLA-AA-H192</strain>
    </source>
</reference>
<evidence type="ECO:0000259" key="1">
    <source>
        <dbReference type="Pfam" id="PF12654"/>
    </source>
</evidence>
<evidence type="ECO:0000313" key="2">
    <source>
        <dbReference type="EMBL" id="MEQ2510737.1"/>
    </source>
</evidence>
<dbReference type="Proteomes" id="UP001491552">
    <property type="component" value="Unassembled WGS sequence"/>
</dbReference>
<feature type="domain" description="DUF3786" evidence="1">
    <location>
        <begin position="31"/>
        <end position="205"/>
    </location>
</feature>
<dbReference type="EMBL" id="JBBMFF010000182">
    <property type="protein sequence ID" value="MEQ2510737.1"/>
    <property type="molecule type" value="Genomic_DNA"/>
</dbReference>
<evidence type="ECO:0000313" key="3">
    <source>
        <dbReference type="Proteomes" id="UP001491552"/>
    </source>
</evidence>
<keyword evidence="3" id="KW-1185">Reference proteome</keyword>
<proteinExistence type="predicted"/>
<name>A0ABV1G5V1_9FIRM</name>
<dbReference type="RefSeq" id="WP_349135418.1">
    <property type="nucleotide sequence ID" value="NZ_JBBMFF010000182.1"/>
</dbReference>
<comment type="caution">
    <text evidence="2">The sequence shown here is derived from an EMBL/GenBank/DDBJ whole genome shotgun (WGS) entry which is preliminary data.</text>
</comment>
<accession>A0ABV1G5V1</accession>
<dbReference type="InterPro" id="IPR024264">
    <property type="entry name" value="DUF3786"/>
</dbReference>
<dbReference type="Pfam" id="PF12654">
    <property type="entry name" value="DUF3786"/>
    <property type="match status" value="1"/>
</dbReference>
<gene>
    <name evidence="2" type="ORF">WMO66_05660</name>
</gene>
<organism evidence="2 3">
    <name type="scientific">Faecousia intestinalis</name>
    <dbReference type="NCBI Taxonomy" id="3133167"/>
    <lineage>
        <taxon>Bacteria</taxon>
        <taxon>Bacillati</taxon>
        <taxon>Bacillota</taxon>
        <taxon>Clostridia</taxon>
        <taxon>Eubacteriales</taxon>
        <taxon>Oscillospiraceae</taxon>
        <taxon>Faecousia</taxon>
    </lineage>
</organism>
<sequence length="218" mass="25561">MEKINYLDQYGRNNLTEKPLEYYLEAFEKTDPYKISRRLGIPYDPLRKEFTFYFLGQTYIARCSDFQINPVDSEDNLFGRNPKARILLLRYLLYSTVYFPDGEFKSYREFPSGELYYDVFRGRCIQRLLRIYSGRIPDFKEAAVKLGGILIPGGDAAVELELFDNLYIRFLLWEGDEEFPASSQILFSSNFPAAFSVYDLTEIVEIILGVMKEKEVQK</sequence>